<proteinExistence type="predicted"/>
<dbReference type="Pfam" id="PF13177">
    <property type="entry name" value="DNA_pol3_delta2"/>
    <property type="match status" value="1"/>
</dbReference>
<dbReference type="InterPro" id="IPR027417">
    <property type="entry name" value="P-loop_NTPase"/>
</dbReference>
<dbReference type="Proteomes" id="UP001325140">
    <property type="component" value="Chromosome"/>
</dbReference>
<accession>A0ABZ0UVI7</accession>
<dbReference type="Gene3D" id="3.40.50.300">
    <property type="entry name" value="P-loop containing nucleotide triphosphate hydrolases"/>
    <property type="match status" value="1"/>
</dbReference>
<organism evidence="1 2">
    <name type="scientific">Candidatus Fokinia crypta</name>
    <dbReference type="NCBI Taxonomy" id="1920990"/>
    <lineage>
        <taxon>Bacteria</taxon>
        <taxon>Pseudomonadati</taxon>
        <taxon>Pseudomonadota</taxon>
        <taxon>Alphaproteobacteria</taxon>
        <taxon>Rickettsiales</taxon>
        <taxon>Candidatus Midichloriaceae</taxon>
        <taxon>Candidatus Fokinia</taxon>
    </lineage>
</organism>
<keyword evidence="2" id="KW-1185">Reference proteome</keyword>
<dbReference type="EMBL" id="CP110343">
    <property type="protein sequence ID" value="WPX98105.1"/>
    <property type="molecule type" value="Genomic_DNA"/>
</dbReference>
<name>A0ABZ0UVI7_9RICK</name>
<sequence>MLNFIDYSNYISRSVLACLLKTLIMDRVPNAVLIEIERIYSLSVGLKISLLIFSGILKNKKAHTLDLTISYFLHNFRALFEKHDLDKLLNHPDLLILSGTYNDKHCSPKVMEGIFMEDVKKISNFISLAPYDKKKVIFIHDISTITTNAANALLKNIEDASPDTTIVITMSKRTTVPETILSRCVIFKFVSTSLKDARDSMDSEVFKKFEMIFNLCEGDLNFVNYAIMLLLEDCNAGYAGTVAKNIIFTMEIYSNEDTDFPKVLWKKAEILLNFLRNFISKVKIERILKEERMLKKTIVFFTHEILIEFSCKLFKNVETTTNFVLQMQNTTISKILNDYMTLLSLEHEDLDEHVMLYNTAHKCAKILEKLLSLRKNTP</sequence>
<dbReference type="SUPFAM" id="SSF52540">
    <property type="entry name" value="P-loop containing nucleoside triphosphate hydrolases"/>
    <property type="match status" value="1"/>
</dbReference>
<evidence type="ECO:0000313" key="2">
    <source>
        <dbReference type="Proteomes" id="UP001325140"/>
    </source>
</evidence>
<evidence type="ECO:0000313" key="1">
    <source>
        <dbReference type="EMBL" id="WPX98105.1"/>
    </source>
</evidence>
<reference evidence="1" key="1">
    <citation type="submission" date="2022-10" db="EMBL/GenBank/DDBJ databases">
        <title>Host association and intracellularity evolved multiple times independently in the Rickettsiales.</title>
        <authorList>
            <person name="Castelli M."/>
            <person name="Nardi T."/>
            <person name="Gammuto L."/>
            <person name="Bellinzona G."/>
            <person name="Sabaneyeva E."/>
            <person name="Potekhin A."/>
            <person name="Serra V."/>
            <person name="Petroni G."/>
            <person name="Sassera D."/>
        </authorList>
    </citation>
    <scope>NUCLEOTIDE SEQUENCE [LARGE SCALE GENOMIC DNA]</scope>
    <source>
        <strain evidence="1">US_Bl 11III1</strain>
    </source>
</reference>
<protein>
    <submittedName>
        <fullName evidence="1">DNA polymerase III subunit delta' domain protein</fullName>
    </submittedName>
</protein>
<gene>
    <name evidence="1" type="ORF">Fokcrypt_00639</name>
</gene>